<dbReference type="AlphaFoldDB" id="A0A5C7EG76"/>
<dbReference type="EMBL" id="VPFL01000038">
    <property type="protein sequence ID" value="TXF10020.1"/>
    <property type="molecule type" value="Genomic_DNA"/>
</dbReference>
<dbReference type="Proteomes" id="UP000321201">
    <property type="component" value="Unassembled WGS sequence"/>
</dbReference>
<evidence type="ECO:0000313" key="2">
    <source>
        <dbReference type="EMBL" id="TXF10020.1"/>
    </source>
</evidence>
<evidence type="ECO:0000313" key="3">
    <source>
        <dbReference type="Proteomes" id="UP000321201"/>
    </source>
</evidence>
<gene>
    <name evidence="2" type="ORF">FR698_15940</name>
</gene>
<organism evidence="2 3">
    <name type="scientific">Pelomicrobium methylotrophicum</name>
    <dbReference type="NCBI Taxonomy" id="2602750"/>
    <lineage>
        <taxon>Bacteria</taxon>
        <taxon>Pseudomonadati</taxon>
        <taxon>Pseudomonadota</taxon>
        <taxon>Hydrogenophilia</taxon>
        <taxon>Hydrogenophilia incertae sedis</taxon>
        <taxon>Pelomicrobium</taxon>
    </lineage>
</organism>
<keyword evidence="1" id="KW-0812">Transmembrane</keyword>
<feature type="transmembrane region" description="Helical" evidence="1">
    <location>
        <begin position="12"/>
        <end position="31"/>
    </location>
</feature>
<keyword evidence="3" id="KW-1185">Reference proteome</keyword>
<sequence length="63" mass="6714">MDLLFNREMVIALAVGGALVALVASLFQARLGHVRAAWLHRCAYALTGASIVIFIVLGFMAPS</sequence>
<dbReference type="RefSeq" id="WP_147801177.1">
    <property type="nucleotide sequence ID" value="NZ_VPFL01000038.1"/>
</dbReference>
<accession>A0A5C7EG76</accession>
<keyword evidence="1" id="KW-0472">Membrane</keyword>
<dbReference type="InParanoid" id="A0A5C7EG76"/>
<comment type="caution">
    <text evidence="2">The sequence shown here is derived from an EMBL/GenBank/DDBJ whole genome shotgun (WGS) entry which is preliminary data.</text>
</comment>
<name>A0A5C7EG76_9PROT</name>
<proteinExistence type="predicted"/>
<evidence type="ECO:0000256" key="1">
    <source>
        <dbReference type="SAM" id="Phobius"/>
    </source>
</evidence>
<feature type="transmembrane region" description="Helical" evidence="1">
    <location>
        <begin position="43"/>
        <end position="61"/>
    </location>
</feature>
<keyword evidence="1" id="KW-1133">Transmembrane helix</keyword>
<reference evidence="2 3" key="1">
    <citation type="submission" date="2019-08" db="EMBL/GenBank/DDBJ databases">
        <title>Pelomicrobium methylotrophicum gen. nov., sp. nov. a moderately thermophilic, facultatively anaerobic, lithoautotrophic and methylotrophic bacterium isolated from a terrestrial mud volcano.</title>
        <authorList>
            <person name="Slobodkina G.B."/>
            <person name="Merkel A.Y."/>
            <person name="Slobodkin A.I."/>
        </authorList>
    </citation>
    <scope>NUCLEOTIDE SEQUENCE [LARGE SCALE GENOMIC DNA]</scope>
    <source>
        <strain evidence="2 3">SM250</strain>
    </source>
</reference>
<protein>
    <submittedName>
        <fullName evidence="2">Uncharacterized protein</fullName>
    </submittedName>
</protein>